<feature type="transmembrane region" description="Helical" evidence="6">
    <location>
        <begin position="247"/>
        <end position="268"/>
    </location>
</feature>
<dbReference type="InterPro" id="IPR003838">
    <property type="entry name" value="ABC3_permease_C"/>
</dbReference>
<dbReference type="AlphaFoldDB" id="A0A9X2G3V9"/>
<feature type="transmembrane region" description="Helical" evidence="6">
    <location>
        <begin position="640"/>
        <end position="661"/>
    </location>
</feature>
<name>A0A9X2G3V9_9MICO</name>
<keyword evidence="3 6" id="KW-0812">Transmembrane</keyword>
<dbReference type="PANTHER" id="PTHR30287">
    <property type="entry name" value="MEMBRANE COMPONENT OF PREDICTED ABC SUPERFAMILY METABOLITE UPTAKE TRANSPORTER"/>
    <property type="match status" value="1"/>
</dbReference>
<feature type="transmembrane region" description="Helical" evidence="6">
    <location>
        <begin position="288"/>
        <end position="309"/>
    </location>
</feature>
<evidence type="ECO:0000313" key="8">
    <source>
        <dbReference type="EMBL" id="MCP2262824.1"/>
    </source>
</evidence>
<dbReference type="InterPro" id="IPR038766">
    <property type="entry name" value="Membrane_comp_ABC_pdt"/>
</dbReference>
<organism evidence="8 9">
    <name type="scientific">Promicromonospora thailandica</name>
    <dbReference type="NCBI Taxonomy" id="765201"/>
    <lineage>
        <taxon>Bacteria</taxon>
        <taxon>Bacillati</taxon>
        <taxon>Actinomycetota</taxon>
        <taxon>Actinomycetes</taxon>
        <taxon>Micrococcales</taxon>
        <taxon>Promicromonosporaceae</taxon>
        <taxon>Promicromonospora</taxon>
    </lineage>
</organism>
<feature type="transmembrane region" description="Helical" evidence="6">
    <location>
        <begin position="409"/>
        <end position="435"/>
    </location>
</feature>
<protein>
    <submittedName>
        <fullName evidence="8">FtsX-like permease family protein</fullName>
    </submittedName>
</protein>
<evidence type="ECO:0000313" key="9">
    <source>
        <dbReference type="Proteomes" id="UP001139493"/>
    </source>
</evidence>
<dbReference type="EMBL" id="JAMTCS010000001">
    <property type="protein sequence ID" value="MCP2262824.1"/>
    <property type="molecule type" value="Genomic_DNA"/>
</dbReference>
<feature type="domain" description="ABC3 transporter permease C-terminal" evidence="7">
    <location>
        <begin position="198"/>
        <end position="312"/>
    </location>
</feature>
<dbReference type="Proteomes" id="UP001139493">
    <property type="component" value="Unassembled WGS sequence"/>
</dbReference>
<evidence type="ECO:0000256" key="2">
    <source>
        <dbReference type="ARBA" id="ARBA00022475"/>
    </source>
</evidence>
<dbReference type="RefSeq" id="WP_253831794.1">
    <property type="nucleotide sequence ID" value="NZ_JAMTCS010000001.1"/>
</dbReference>
<feature type="transmembrane region" description="Helical" evidence="6">
    <location>
        <begin position="190"/>
        <end position="214"/>
    </location>
</feature>
<feature type="transmembrane region" description="Helical" evidence="6">
    <location>
        <begin position="330"/>
        <end position="348"/>
    </location>
</feature>
<reference evidence="8" key="1">
    <citation type="submission" date="2022-06" db="EMBL/GenBank/DDBJ databases">
        <title>Genomic Encyclopedia of Archaeal and Bacterial Type Strains, Phase II (KMG-II): from individual species to whole genera.</title>
        <authorList>
            <person name="Goeker M."/>
        </authorList>
    </citation>
    <scope>NUCLEOTIDE SEQUENCE</scope>
    <source>
        <strain evidence="8">DSM 26652</strain>
    </source>
</reference>
<keyword evidence="2" id="KW-1003">Cell membrane</keyword>
<evidence type="ECO:0000256" key="1">
    <source>
        <dbReference type="ARBA" id="ARBA00004651"/>
    </source>
</evidence>
<evidence type="ECO:0000256" key="5">
    <source>
        <dbReference type="ARBA" id="ARBA00023136"/>
    </source>
</evidence>
<accession>A0A9X2G3V9</accession>
<dbReference type="GO" id="GO:0005886">
    <property type="term" value="C:plasma membrane"/>
    <property type="evidence" value="ECO:0007669"/>
    <property type="project" value="UniProtKB-SubCell"/>
</dbReference>
<comment type="subcellular location">
    <subcellularLocation>
        <location evidence="1">Cell membrane</location>
        <topology evidence="1">Multi-pass membrane protein</topology>
    </subcellularLocation>
</comment>
<evidence type="ECO:0000259" key="7">
    <source>
        <dbReference type="Pfam" id="PF02687"/>
    </source>
</evidence>
<gene>
    <name evidence="8" type="ORF">APR03_000147</name>
</gene>
<keyword evidence="4 6" id="KW-1133">Transmembrane helix</keyword>
<comment type="caution">
    <text evidence="8">The sequence shown here is derived from an EMBL/GenBank/DDBJ whole genome shotgun (WGS) entry which is preliminary data.</text>
</comment>
<feature type="transmembrane region" description="Helical" evidence="6">
    <location>
        <begin position="726"/>
        <end position="752"/>
    </location>
</feature>
<keyword evidence="5 6" id="KW-0472">Membrane</keyword>
<feature type="transmembrane region" description="Helical" evidence="6">
    <location>
        <begin position="688"/>
        <end position="714"/>
    </location>
</feature>
<dbReference type="PANTHER" id="PTHR30287:SF2">
    <property type="entry name" value="BLL1001 PROTEIN"/>
    <property type="match status" value="1"/>
</dbReference>
<feature type="transmembrane region" description="Helical" evidence="6">
    <location>
        <begin position="360"/>
        <end position="380"/>
    </location>
</feature>
<dbReference type="Pfam" id="PF02687">
    <property type="entry name" value="FtsX"/>
    <property type="match status" value="2"/>
</dbReference>
<feature type="transmembrane region" description="Helical" evidence="6">
    <location>
        <begin position="23"/>
        <end position="46"/>
    </location>
</feature>
<evidence type="ECO:0000256" key="6">
    <source>
        <dbReference type="SAM" id="Phobius"/>
    </source>
</evidence>
<proteinExistence type="predicted"/>
<evidence type="ECO:0000256" key="3">
    <source>
        <dbReference type="ARBA" id="ARBA00022692"/>
    </source>
</evidence>
<keyword evidence="9" id="KW-1185">Reference proteome</keyword>
<evidence type="ECO:0000256" key="4">
    <source>
        <dbReference type="ARBA" id="ARBA00022989"/>
    </source>
</evidence>
<sequence>MTRWAADLALGVRLSVGGGRSGWVRLGLIAAGVGLGVTMLLVAAALPAVLDARADRADARWVETQQTVDAGAPTVLTAPVRSVYHDAAVEGRLLQPESPDAPLPPGVDRQLAPGEIVLSPALDRLLASNDGAALRGRWGEEVVGLIAPEGLTGPGELTFYLGTDELTPDTADRLQTFGAPRGDAEAMSPVLVLLALVGMVVLLLPVGIFVSTAVRFGSEGRDRRLAALRLVGADAAMTRRVAAGETLAGAVLGLGLGALLFALVSRVAGSLVPGNLSFYPQDFRPVPWLVGLVVLLVPVTTVLVTLAALRQVVVEPLGVVRRSGERRRRLWWRLVVPAAGVVLLHPLVTGLDASAGTQVMIVAGLVLLLTGVALVLPWLVEATVHRLGPGGVAWDLAVRRLQLDSGTAVRAVSGIAVSVAGLVALQGIVGAIGALTAETTADTTTYQASVLDIDADADEVAAWTRELSAARGVTDVGTLTSLAAEPAGGGALGPDEVILESGPCAVLAQEAQVGACTDGDVFVVVPDGAAAPPAGSAYVLDGGGSAPWTLPASTRSADPAPGTVAVMDGGGPARILVTPGALAGVRPEVMAVTAYVALDPAVPDALDLMRTAAAQVDPRAYAASIEARGIATALGGIRQVLLVGTVALLVLIGASMLVNVVEQLRERRRLLAVLVAFGTRRRTLSASVLLQVAVPVALGLLLAVATGSVLALGLQVAVEAPLSFDWAGVGTTAGVAALVVLLTTAAGLPLLWRLTRPEGLRSE</sequence>
<feature type="domain" description="ABC3 transporter permease C-terminal" evidence="7">
    <location>
        <begin position="646"/>
        <end position="747"/>
    </location>
</feature>